<dbReference type="Proteomes" id="UP000281985">
    <property type="component" value="Unassembled WGS sequence"/>
</dbReference>
<comment type="caution">
    <text evidence="2">The sequence shown here is derived from an EMBL/GenBank/DDBJ whole genome shotgun (WGS) entry which is preliminary data.</text>
</comment>
<reference evidence="2 3" key="1">
    <citation type="submission" date="2018-10" db="EMBL/GenBank/DDBJ databases">
        <title>Dokdonia luteus sp. nov., isolated from sea water.</title>
        <authorList>
            <person name="Zhou L.Y."/>
            <person name="Du Z.J."/>
        </authorList>
    </citation>
    <scope>NUCLEOTIDE SEQUENCE [LARGE SCALE GENOMIC DNA]</scope>
    <source>
        <strain evidence="2 3">SH27</strain>
    </source>
</reference>
<protein>
    <recommendedName>
        <fullName evidence="4">DoxX family protein</fullName>
    </recommendedName>
</protein>
<feature type="transmembrane region" description="Helical" evidence="1">
    <location>
        <begin position="105"/>
        <end position="122"/>
    </location>
</feature>
<proteinExistence type="predicted"/>
<feature type="transmembrane region" description="Helical" evidence="1">
    <location>
        <begin position="51"/>
        <end position="72"/>
    </location>
</feature>
<evidence type="ECO:0000313" key="2">
    <source>
        <dbReference type="EMBL" id="RMB60448.1"/>
    </source>
</evidence>
<dbReference type="EMBL" id="REFV01000005">
    <property type="protein sequence ID" value="RMB60448.1"/>
    <property type="molecule type" value="Genomic_DNA"/>
</dbReference>
<keyword evidence="1" id="KW-0812">Transmembrane</keyword>
<keyword evidence="1" id="KW-1133">Transmembrane helix</keyword>
<dbReference type="AlphaFoldDB" id="A0A3M0G7J0"/>
<name>A0A3M0G7J0_9FLAO</name>
<keyword evidence="1" id="KW-0472">Membrane</keyword>
<feature type="transmembrane region" description="Helical" evidence="1">
    <location>
        <begin position="79"/>
        <end position="99"/>
    </location>
</feature>
<accession>A0A3M0G7J0</accession>
<organism evidence="2 3">
    <name type="scientific">Dokdonia sinensis</name>
    <dbReference type="NCBI Taxonomy" id="2479847"/>
    <lineage>
        <taxon>Bacteria</taxon>
        <taxon>Pseudomonadati</taxon>
        <taxon>Bacteroidota</taxon>
        <taxon>Flavobacteriia</taxon>
        <taxon>Flavobacteriales</taxon>
        <taxon>Flavobacteriaceae</taxon>
        <taxon>Dokdonia</taxon>
    </lineage>
</organism>
<keyword evidence="3" id="KW-1185">Reference proteome</keyword>
<gene>
    <name evidence="2" type="ORF">EAX61_06395</name>
</gene>
<evidence type="ECO:0000313" key="3">
    <source>
        <dbReference type="Proteomes" id="UP000281985"/>
    </source>
</evidence>
<evidence type="ECO:0000256" key="1">
    <source>
        <dbReference type="SAM" id="Phobius"/>
    </source>
</evidence>
<sequence>MRIEVLSYLVLRLVVGSYMIGHAIVNVVTYRSYSEKIELFQSGHNIFNNEFFFIAAPLFPFLEFFIGLLIIVSFYYRRALIAGLTMYIIASVVYCYAGAHLGRNIIYVALLVMTYLLLRMNCNHYNTPHSHLN</sequence>
<feature type="transmembrane region" description="Helical" evidence="1">
    <location>
        <begin position="9"/>
        <end position="31"/>
    </location>
</feature>
<evidence type="ECO:0008006" key="4">
    <source>
        <dbReference type="Google" id="ProtNLM"/>
    </source>
</evidence>